<feature type="coiled-coil region" evidence="1">
    <location>
        <begin position="188"/>
        <end position="240"/>
    </location>
</feature>
<dbReference type="Proteomes" id="UP001594351">
    <property type="component" value="Unassembled WGS sequence"/>
</dbReference>
<dbReference type="InterPro" id="IPR050697">
    <property type="entry name" value="Adenylyl/Guanylyl_Cyclase_3/4"/>
</dbReference>
<keyword evidence="4" id="KW-1185">Reference proteome</keyword>
<proteinExistence type="predicted"/>
<dbReference type="InterPro" id="IPR029016">
    <property type="entry name" value="GAF-like_dom_sf"/>
</dbReference>
<dbReference type="InterPro" id="IPR003018">
    <property type="entry name" value="GAF"/>
</dbReference>
<dbReference type="SMART" id="SM00044">
    <property type="entry name" value="CYCc"/>
    <property type="match status" value="1"/>
</dbReference>
<accession>A0ABV6Z184</accession>
<feature type="coiled-coil region" evidence="1">
    <location>
        <begin position="403"/>
        <end position="430"/>
    </location>
</feature>
<dbReference type="PANTHER" id="PTHR43081">
    <property type="entry name" value="ADENYLATE CYCLASE, TERMINAL-DIFFERENTIATION SPECIFIC-RELATED"/>
    <property type="match status" value="1"/>
</dbReference>
<dbReference type="SUPFAM" id="SSF55073">
    <property type="entry name" value="Nucleotide cyclase"/>
    <property type="match status" value="1"/>
</dbReference>
<keyword evidence="1" id="KW-0175">Coiled coil</keyword>
<evidence type="ECO:0000313" key="3">
    <source>
        <dbReference type="EMBL" id="MFC1852179.1"/>
    </source>
</evidence>
<dbReference type="CDD" id="cd07302">
    <property type="entry name" value="CHD"/>
    <property type="match status" value="1"/>
</dbReference>
<dbReference type="PANTHER" id="PTHR43081:SF1">
    <property type="entry name" value="ADENYLATE CYCLASE, TERMINAL-DIFFERENTIATION SPECIFIC"/>
    <property type="match status" value="1"/>
</dbReference>
<dbReference type="EMBL" id="JBHPBY010000277">
    <property type="protein sequence ID" value="MFC1852179.1"/>
    <property type="molecule type" value="Genomic_DNA"/>
</dbReference>
<dbReference type="Pfam" id="PF00211">
    <property type="entry name" value="Guanylate_cyc"/>
    <property type="match status" value="1"/>
</dbReference>
<dbReference type="SMART" id="SM00065">
    <property type="entry name" value="GAF"/>
    <property type="match status" value="2"/>
</dbReference>
<organism evidence="3 4">
    <name type="scientific">candidate division CSSED10-310 bacterium</name>
    <dbReference type="NCBI Taxonomy" id="2855610"/>
    <lineage>
        <taxon>Bacteria</taxon>
        <taxon>Bacteria division CSSED10-310</taxon>
    </lineage>
</organism>
<gene>
    <name evidence="3" type="ORF">ACFL27_18445</name>
</gene>
<evidence type="ECO:0000259" key="2">
    <source>
        <dbReference type="PROSITE" id="PS50125"/>
    </source>
</evidence>
<dbReference type="SUPFAM" id="SSF55781">
    <property type="entry name" value="GAF domain-like"/>
    <property type="match status" value="2"/>
</dbReference>
<protein>
    <submittedName>
        <fullName evidence="3">GAF domain-containing protein</fullName>
    </submittedName>
</protein>
<reference evidence="3 4" key="1">
    <citation type="submission" date="2024-09" db="EMBL/GenBank/DDBJ databases">
        <title>Laminarin stimulates single cell rates of sulfate reduction while oxygen inhibits transcriptomic activity in coastal marine sediment.</title>
        <authorList>
            <person name="Lindsay M."/>
            <person name="Orcutt B."/>
            <person name="Emerson D."/>
            <person name="Stepanauskas R."/>
            <person name="D'Angelo T."/>
        </authorList>
    </citation>
    <scope>NUCLEOTIDE SEQUENCE [LARGE SCALE GENOMIC DNA]</scope>
    <source>
        <strain evidence="3">SAG AM-311-K15</strain>
    </source>
</reference>
<dbReference type="Pfam" id="PF01590">
    <property type="entry name" value="GAF"/>
    <property type="match status" value="2"/>
</dbReference>
<dbReference type="InterPro" id="IPR029787">
    <property type="entry name" value="Nucleotide_cyclase"/>
</dbReference>
<dbReference type="PROSITE" id="PS50125">
    <property type="entry name" value="GUANYLATE_CYCLASE_2"/>
    <property type="match status" value="1"/>
</dbReference>
<sequence length="644" mass="71500">MKNEKKKNGLPEPVNELPAQHEVRAEADWLKHLTALKSISAQINLESDLDALLEVIVAQIRVTLPVDMVAFLLHDPEEQCLVLEKSSGFVPEPQPTLKYPENTGVGGYVFQSGQAIVVHDFRNDPRFREPFPAYELQASTLMAVPLLSRQGRAGVLLIGDTGDQTALTEHVLGLLELIAALATIALDNQYLHRRMNRLNREMESLAAENTRKNDEMLQFNKNLKKKINLATKQLHIAYQKLRHREQELNQKVLELISMKEVGEAVSALFDLDIVLRLILNIALGHLKAEQGSVMLIDPASQLLRIKVAQGLSYDVVKKTAIPLGHSIAGTVAQKGEPLLVENIELNDQFQIKKSDQKYKGKSLLCVPLKIKEQVLGVININNKLGGEAFNVKELEILSVFANQAALAIEKAQLQQDIAHAEEVRRVLEKYLSPNVIQKIVDKEITVELGGIQKEITVLFLDIRGFTSLAEKLSPVEMVAFLNKFFGLTTEIIFRYEGTLDKFTGDGLMAIFGAPLDLQNPAVRAVSAALEIIQDTEKNLMLSQLIGNRNFHVGIGINTGPAVAGNIGSTQRMEYTAIGDTVNLAYRLEKSAGPEEIVISEPTYEKVKHVVDIYMEGILTLKGKTEQVKYYVVRAKKEPGKDRGA</sequence>
<feature type="domain" description="Guanylate cyclase" evidence="2">
    <location>
        <begin position="456"/>
        <end position="588"/>
    </location>
</feature>
<dbReference type="Gene3D" id="3.30.70.1230">
    <property type="entry name" value="Nucleotide cyclase"/>
    <property type="match status" value="1"/>
</dbReference>
<evidence type="ECO:0000256" key="1">
    <source>
        <dbReference type="SAM" id="Coils"/>
    </source>
</evidence>
<dbReference type="InterPro" id="IPR001054">
    <property type="entry name" value="A/G_cyclase"/>
</dbReference>
<name>A0ABV6Z184_UNCC1</name>
<comment type="caution">
    <text evidence="3">The sequence shown here is derived from an EMBL/GenBank/DDBJ whole genome shotgun (WGS) entry which is preliminary data.</text>
</comment>
<evidence type="ECO:0000313" key="4">
    <source>
        <dbReference type="Proteomes" id="UP001594351"/>
    </source>
</evidence>
<dbReference type="Gene3D" id="3.30.450.40">
    <property type="match status" value="2"/>
</dbReference>